<evidence type="ECO:0000313" key="3">
    <source>
        <dbReference type="EnsemblMetazoa" id="tetur06g02330.1"/>
    </source>
</evidence>
<feature type="transmembrane region" description="Helical" evidence="2">
    <location>
        <begin position="109"/>
        <end position="131"/>
    </location>
</feature>
<dbReference type="HOGENOM" id="CLU_919274_0_0_1"/>
<evidence type="ECO:0000313" key="4">
    <source>
        <dbReference type="Proteomes" id="UP000015104"/>
    </source>
</evidence>
<protein>
    <submittedName>
        <fullName evidence="3">Uncharacterized protein</fullName>
    </submittedName>
</protein>
<reference evidence="3" key="2">
    <citation type="submission" date="2015-06" db="UniProtKB">
        <authorList>
            <consortium name="EnsemblMetazoa"/>
        </authorList>
    </citation>
    <scope>IDENTIFICATION</scope>
</reference>
<dbReference type="EnsemblMetazoa" id="tetur06g02330.1">
    <property type="protein sequence ID" value="tetur06g02330.1"/>
    <property type="gene ID" value="tetur06g02330"/>
</dbReference>
<keyword evidence="2" id="KW-1133">Transmembrane helix</keyword>
<accession>T1K700</accession>
<keyword evidence="4" id="KW-1185">Reference proteome</keyword>
<dbReference type="Proteomes" id="UP000015104">
    <property type="component" value="Unassembled WGS sequence"/>
</dbReference>
<name>T1K700_TETUR</name>
<dbReference type="RefSeq" id="XP_025016360.1">
    <property type="nucleotide sequence ID" value="XM_025160592.1"/>
</dbReference>
<dbReference type="OrthoDB" id="10623746at2759"/>
<dbReference type="GeneID" id="107361332"/>
<dbReference type="AlphaFoldDB" id="T1K700"/>
<organism evidence="3 4">
    <name type="scientific">Tetranychus urticae</name>
    <name type="common">Two-spotted spider mite</name>
    <dbReference type="NCBI Taxonomy" id="32264"/>
    <lineage>
        <taxon>Eukaryota</taxon>
        <taxon>Metazoa</taxon>
        <taxon>Ecdysozoa</taxon>
        <taxon>Arthropoda</taxon>
        <taxon>Chelicerata</taxon>
        <taxon>Arachnida</taxon>
        <taxon>Acari</taxon>
        <taxon>Acariformes</taxon>
        <taxon>Trombidiformes</taxon>
        <taxon>Prostigmata</taxon>
        <taxon>Eleutherengona</taxon>
        <taxon>Raphignathae</taxon>
        <taxon>Tetranychoidea</taxon>
        <taxon>Tetranychidae</taxon>
        <taxon>Tetranychus</taxon>
    </lineage>
</organism>
<feature type="region of interest" description="Disordered" evidence="1">
    <location>
        <begin position="172"/>
        <end position="207"/>
    </location>
</feature>
<dbReference type="RefSeq" id="XP_025016359.1">
    <property type="nucleotide sequence ID" value="XM_025160591.1"/>
</dbReference>
<evidence type="ECO:0000256" key="1">
    <source>
        <dbReference type="SAM" id="MobiDB-lite"/>
    </source>
</evidence>
<feature type="compositionally biased region" description="Basic and acidic residues" evidence="1">
    <location>
        <begin position="192"/>
        <end position="203"/>
    </location>
</feature>
<evidence type="ECO:0000256" key="2">
    <source>
        <dbReference type="SAM" id="Phobius"/>
    </source>
</evidence>
<dbReference type="EMBL" id="CAEY01001798">
    <property type="status" value="NOT_ANNOTATED_CDS"/>
    <property type="molecule type" value="Genomic_DNA"/>
</dbReference>
<feature type="compositionally biased region" description="Basic residues" evidence="1">
    <location>
        <begin position="172"/>
        <end position="191"/>
    </location>
</feature>
<sequence length="303" mass="34022">MIGGAFALKRKRKRELEEKRNGSVQDSILPGILSFGQQFYPSENRLESAIVYYDNRGIDSANCRRREVGKNNRDYGLTVVAIFILGAGLLILLISSILSGSVTTPITTIGLTLTSFGLFIFIIKCLLSSFLDRPTHQKLSPEQSEDDLHKPSSPSWIQIPINSDLQHENYNHRHHQHHHHHLHHNQVHKHDKNGNAKHSKEPKYQLSGRLTETMSSIILDPSKLNKQSPGLNAEQPPFLINQQLITSLASSIDSTCEENYHDSVNKNLSLGELKQTGSDDIKQRSNNTSPSFQLLTPISINDV</sequence>
<feature type="transmembrane region" description="Helical" evidence="2">
    <location>
        <begin position="75"/>
        <end position="97"/>
    </location>
</feature>
<reference evidence="4" key="1">
    <citation type="submission" date="2011-08" db="EMBL/GenBank/DDBJ databases">
        <authorList>
            <person name="Rombauts S."/>
        </authorList>
    </citation>
    <scope>NUCLEOTIDE SEQUENCE</scope>
    <source>
        <strain evidence="4">London</strain>
    </source>
</reference>
<keyword evidence="2" id="KW-0472">Membrane</keyword>
<keyword evidence="2" id="KW-0812">Transmembrane</keyword>
<proteinExistence type="predicted"/>